<evidence type="ECO:0000256" key="2">
    <source>
        <dbReference type="ARBA" id="ARBA00022824"/>
    </source>
</evidence>
<dbReference type="EnsemblMetazoa" id="PPAI004623-RA">
    <property type="protein sequence ID" value="PPAI004623-PA"/>
    <property type="gene ID" value="PPAI004623"/>
</dbReference>
<dbReference type="VEuPathDB" id="VectorBase:PPAI004623"/>
<dbReference type="InterPro" id="IPR045175">
    <property type="entry name" value="M28_fam"/>
</dbReference>
<evidence type="ECO:0000256" key="1">
    <source>
        <dbReference type="ARBA" id="ARBA00004240"/>
    </source>
</evidence>
<dbReference type="Gene3D" id="3.40.630.10">
    <property type="entry name" value="Zn peptidases"/>
    <property type="match status" value="1"/>
</dbReference>
<evidence type="ECO:0000313" key="3">
    <source>
        <dbReference type="EnsemblMetazoa" id="PPAI004623-PA"/>
    </source>
</evidence>
<accession>A0A1B0DAB8</accession>
<dbReference type="SUPFAM" id="SSF53187">
    <property type="entry name" value="Zn-dependent exopeptidases"/>
    <property type="match status" value="1"/>
</dbReference>
<dbReference type="VEuPathDB" id="VectorBase:PPAPM1_006791"/>
<keyword evidence="2" id="KW-0256">Endoplasmic reticulum</keyword>
<evidence type="ECO:0000313" key="4">
    <source>
        <dbReference type="Proteomes" id="UP000092462"/>
    </source>
</evidence>
<dbReference type="GO" id="GO:0006508">
    <property type="term" value="P:proteolysis"/>
    <property type="evidence" value="ECO:0007669"/>
    <property type="project" value="InterPro"/>
</dbReference>
<comment type="subcellular location">
    <subcellularLocation>
        <location evidence="1">Endoplasmic reticulum</location>
    </subcellularLocation>
</comment>
<dbReference type="Proteomes" id="UP000092462">
    <property type="component" value="Unassembled WGS sequence"/>
</dbReference>
<sequence>MCSMCDEPSRIRQRSGRTYVPEVAQQQKQSRRDGGKVKVGDQQYARLPNSFLYAVVALMFTTFLIVTVLERRLPRGLRVEDEPGHPESFIAEHAMASLTRLTDIGPRVTGSYENEVLAVRVLRKDIDAVVDEYGSGFKVEIDVQKASGAFPIKFFDGMTNVYNDVQNLIVKVNAQVKSSHTLMLNCHFDSVPESPGEQDPL</sequence>
<proteinExistence type="predicted"/>
<protein>
    <recommendedName>
        <fullName evidence="5">Peptidase M28 domain-containing protein</fullName>
    </recommendedName>
</protein>
<dbReference type="GO" id="GO:0005783">
    <property type="term" value="C:endoplasmic reticulum"/>
    <property type="evidence" value="ECO:0007669"/>
    <property type="project" value="UniProtKB-SubCell"/>
</dbReference>
<dbReference type="EMBL" id="AJVK01028999">
    <property type="status" value="NOT_ANNOTATED_CDS"/>
    <property type="molecule type" value="Genomic_DNA"/>
</dbReference>
<dbReference type="PANTHER" id="PTHR12147:SF22">
    <property type="entry name" value="ENDOPLASMIC RETICULUM METALLOPEPTIDASE 1"/>
    <property type="match status" value="1"/>
</dbReference>
<keyword evidence="4" id="KW-1185">Reference proteome</keyword>
<reference evidence="3" key="1">
    <citation type="submission" date="2022-08" db="UniProtKB">
        <authorList>
            <consortium name="EnsemblMetazoa"/>
        </authorList>
    </citation>
    <scope>IDENTIFICATION</scope>
    <source>
        <strain evidence="3">Israel</strain>
    </source>
</reference>
<dbReference type="GO" id="GO:0008235">
    <property type="term" value="F:metalloexopeptidase activity"/>
    <property type="evidence" value="ECO:0007669"/>
    <property type="project" value="InterPro"/>
</dbReference>
<evidence type="ECO:0008006" key="5">
    <source>
        <dbReference type="Google" id="ProtNLM"/>
    </source>
</evidence>
<dbReference type="PANTHER" id="PTHR12147">
    <property type="entry name" value="METALLOPEPTIDASE M28 FAMILY MEMBER"/>
    <property type="match status" value="1"/>
</dbReference>
<organism evidence="3 4">
    <name type="scientific">Phlebotomus papatasi</name>
    <name type="common">Sandfly</name>
    <dbReference type="NCBI Taxonomy" id="29031"/>
    <lineage>
        <taxon>Eukaryota</taxon>
        <taxon>Metazoa</taxon>
        <taxon>Ecdysozoa</taxon>
        <taxon>Arthropoda</taxon>
        <taxon>Hexapoda</taxon>
        <taxon>Insecta</taxon>
        <taxon>Pterygota</taxon>
        <taxon>Neoptera</taxon>
        <taxon>Endopterygota</taxon>
        <taxon>Diptera</taxon>
        <taxon>Nematocera</taxon>
        <taxon>Psychodoidea</taxon>
        <taxon>Psychodidae</taxon>
        <taxon>Phlebotomus</taxon>
        <taxon>Phlebotomus</taxon>
    </lineage>
</organism>
<name>A0A1B0DAB8_PHLPP</name>
<dbReference type="AlphaFoldDB" id="A0A1B0DAB8"/>